<feature type="domain" description="Tetrapyrrole biosynthesis uroporphyrinogen III synthase" evidence="1">
    <location>
        <begin position="18"/>
        <end position="233"/>
    </location>
</feature>
<dbReference type="Proteomes" id="UP000473278">
    <property type="component" value="Unassembled WGS sequence"/>
</dbReference>
<name>A0A6M1SZZ1_9BACT</name>
<evidence type="ECO:0000313" key="3">
    <source>
        <dbReference type="Proteomes" id="UP000473278"/>
    </source>
</evidence>
<dbReference type="InterPro" id="IPR003754">
    <property type="entry name" value="4pyrrol_synth_uPrphyn_synth"/>
</dbReference>
<protein>
    <submittedName>
        <fullName evidence="2">Uroporphyrinogen-III synthase</fullName>
    </submittedName>
</protein>
<dbReference type="GO" id="GO:0004852">
    <property type="term" value="F:uroporphyrinogen-III synthase activity"/>
    <property type="evidence" value="ECO:0007669"/>
    <property type="project" value="InterPro"/>
</dbReference>
<reference evidence="2 3" key="1">
    <citation type="submission" date="2020-02" db="EMBL/GenBank/DDBJ databases">
        <title>Balneolaceae bacterium YR4-1, complete genome.</title>
        <authorList>
            <person name="Li Y."/>
            <person name="Wu S."/>
        </authorList>
    </citation>
    <scope>NUCLEOTIDE SEQUENCE [LARGE SCALE GENOMIC DNA]</scope>
    <source>
        <strain evidence="2 3">YR4-1</strain>
    </source>
</reference>
<gene>
    <name evidence="2" type="ORF">G3570_02135</name>
</gene>
<accession>A0A6M1SZZ1</accession>
<keyword evidence="3" id="KW-1185">Reference proteome</keyword>
<evidence type="ECO:0000313" key="2">
    <source>
        <dbReference type="EMBL" id="NGP75415.1"/>
    </source>
</evidence>
<comment type="caution">
    <text evidence="2">The sequence shown here is derived from an EMBL/GenBank/DDBJ whole genome shotgun (WGS) entry which is preliminary data.</text>
</comment>
<dbReference type="EMBL" id="JAALLT010000001">
    <property type="protein sequence ID" value="NGP75415.1"/>
    <property type="molecule type" value="Genomic_DNA"/>
</dbReference>
<evidence type="ECO:0000259" key="1">
    <source>
        <dbReference type="Pfam" id="PF02602"/>
    </source>
</evidence>
<dbReference type="SUPFAM" id="SSF69618">
    <property type="entry name" value="HemD-like"/>
    <property type="match status" value="1"/>
</dbReference>
<dbReference type="RefSeq" id="WP_165138703.1">
    <property type="nucleotide sequence ID" value="NZ_JAALLT010000001.1"/>
</dbReference>
<proteinExistence type="predicted"/>
<dbReference type="CDD" id="cd06578">
    <property type="entry name" value="HemD"/>
    <property type="match status" value="1"/>
</dbReference>
<dbReference type="AlphaFoldDB" id="A0A6M1SZZ1"/>
<dbReference type="InterPro" id="IPR036108">
    <property type="entry name" value="4pyrrol_syn_uPrphyn_synt_sf"/>
</dbReference>
<dbReference type="GO" id="GO:0033014">
    <property type="term" value="P:tetrapyrrole biosynthetic process"/>
    <property type="evidence" value="ECO:0007669"/>
    <property type="project" value="InterPro"/>
</dbReference>
<sequence length="244" mass="27749">MTSGTTVLLTAAKEDSEEIRQLLKEKKMEVFHFPLEIYVPVKNKTDIEETFSQFSEFKNIVHGSIRNARFFIREVESMGKIEEVRKILNLTLDEDTATYLEESGVPAVCTYAGNKSINLVEFMLRLRRMGATLYPCGSHHKEEIPGFLEELDIPVKELELFDLEGPEEADLKSYRQKLAEKQPEAVLFHSRRSVTRTLAAFPELDYESVRVISADKGISKKLSENGIEVDDEADGSWVSLAELL</sequence>
<dbReference type="Gene3D" id="3.40.50.10090">
    <property type="match status" value="2"/>
</dbReference>
<dbReference type="Pfam" id="PF02602">
    <property type="entry name" value="HEM4"/>
    <property type="match status" value="1"/>
</dbReference>
<organism evidence="2 3">
    <name type="scientific">Halalkalibaculum roseum</name>
    <dbReference type="NCBI Taxonomy" id="2709311"/>
    <lineage>
        <taxon>Bacteria</taxon>
        <taxon>Pseudomonadati</taxon>
        <taxon>Balneolota</taxon>
        <taxon>Balneolia</taxon>
        <taxon>Balneolales</taxon>
        <taxon>Balneolaceae</taxon>
        <taxon>Halalkalibaculum</taxon>
    </lineage>
</organism>